<dbReference type="AlphaFoldDB" id="A0A2U1PBJ1"/>
<name>A0A2U1PBJ1_ARTAN</name>
<dbReference type="InterPro" id="IPR051850">
    <property type="entry name" value="Polysacch_Lyase_4"/>
</dbReference>
<reference evidence="1 2" key="1">
    <citation type="journal article" date="2018" name="Mol. Plant">
        <title>The genome of Artemisia annua provides insight into the evolution of Asteraceae family and artemisinin biosynthesis.</title>
        <authorList>
            <person name="Shen Q."/>
            <person name="Zhang L."/>
            <person name="Liao Z."/>
            <person name="Wang S."/>
            <person name="Yan T."/>
            <person name="Shi P."/>
            <person name="Liu M."/>
            <person name="Fu X."/>
            <person name="Pan Q."/>
            <person name="Wang Y."/>
            <person name="Lv Z."/>
            <person name="Lu X."/>
            <person name="Zhang F."/>
            <person name="Jiang W."/>
            <person name="Ma Y."/>
            <person name="Chen M."/>
            <person name="Hao X."/>
            <person name="Li L."/>
            <person name="Tang Y."/>
            <person name="Lv G."/>
            <person name="Zhou Y."/>
            <person name="Sun X."/>
            <person name="Brodelius P.E."/>
            <person name="Rose J.K.C."/>
            <person name="Tang K."/>
        </authorList>
    </citation>
    <scope>NUCLEOTIDE SEQUENCE [LARGE SCALE GENOMIC DNA]</scope>
    <source>
        <strain evidence="2">cv. Huhao1</strain>
        <tissue evidence="1">Leaf</tissue>
    </source>
</reference>
<accession>A0A2U1PBJ1</accession>
<dbReference type="EMBL" id="PKPP01001390">
    <property type="protein sequence ID" value="PWA83113.1"/>
    <property type="molecule type" value="Genomic_DNA"/>
</dbReference>
<dbReference type="STRING" id="35608.A0A2U1PBJ1"/>
<dbReference type="PANTHER" id="PTHR32018:SF6">
    <property type="entry name" value="RHAMNOGALACTURONAN ENDOLYASE"/>
    <property type="match status" value="1"/>
</dbReference>
<evidence type="ECO:0000313" key="2">
    <source>
        <dbReference type="Proteomes" id="UP000245207"/>
    </source>
</evidence>
<dbReference type="PANTHER" id="PTHR32018">
    <property type="entry name" value="RHAMNOGALACTURONATE LYASE FAMILY PROTEIN"/>
    <property type="match status" value="1"/>
</dbReference>
<dbReference type="Proteomes" id="UP000245207">
    <property type="component" value="Unassembled WGS sequence"/>
</dbReference>
<evidence type="ECO:0000313" key="1">
    <source>
        <dbReference type="EMBL" id="PWA83113.1"/>
    </source>
</evidence>
<protein>
    <submittedName>
        <fullName evidence="1">Carbohydrate-binding-like fold</fullName>
    </submittedName>
</protein>
<organism evidence="1 2">
    <name type="scientific">Artemisia annua</name>
    <name type="common">Sweet wormwood</name>
    <dbReference type="NCBI Taxonomy" id="35608"/>
    <lineage>
        <taxon>Eukaryota</taxon>
        <taxon>Viridiplantae</taxon>
        <taxon>Streptophyta</taxon>
        <taxon>Embryophyta</taxon>
        <taxon>Tracheophyta</taxon>
        <taxon>Spermatophyta</taxon>
        <taxon>Magnoliopsida</taxon>
        <taxon>eudicotyledons</taxon>
        <taxon>Gunneridae</taxon>
        <taxon>Pentapetalae</taxon>
        <taxon>asterids</taxon>
        <taxon>campanulids</taxon>
        <taxon>Asterales</taxon>
        <taxon>Asteraceae</taxon>
        <taxon>Asteroideae</taxon>
        <taxon>Anthemideae</taxon>
        <taxon>Artemisiinae</taxon>
        <taxon>Artemisia</taxon>
    </lineage>
</organism>
<dbReference type="OrthoDB" id="2130367at2759"/>
<gene>
    <name evidence="1" type="ORF">CTI12_AA171070</name>
</gene>
<keyword evidence="2" id="KW-1185">Reference proteome</keyword>
<sequence>MHPSIVNVLQGSRIRMGVLVFHPPRNGPTIWEIGVPDRTTAEFYVPEPNPTLMNQLQEKSQVLIHLHSLQHLTILFYMLIVRGGKIGMLGNTIDLVCAFSPLLLSLY</sequence>
<comment type="caution">
    <text evidence="1">The sequence shown here is derived from an EMBL/GenBank/DDBJ whole genome shotgun (WGS) entry which is preliminary data.</text>
</comment>
<proteinExistence type="predicted"/>